<comment type="caution">
    <text evidence="1">The sequence shown here is derived from an EMBL/GenBank/DDBJ whole genome shotgun (WGS) entry which is preliminary data.</text>
</comment>
<dbReference type="EMBL" id="JAEAGR010000013">
    <property type="protein sequence ID" value="MBH1941656.1"/>
    <property type="molecule type" value="Genomic_DNA"/>
</dbReference>
<gene>
    <name evidence="1" type="ORF">I5677_12205</name>
</gene>
<dbReference type="Proteomes" id="UP000623269">
    <property type="component" value="Unassembled WGS sequence"/>
</dbReference>
<organism evidence="1 2">
    <name type="scientific">Mobilitalea sibirica</name>
    <dbReference type="NCBI Taxonomy" id="1462919"/>
    <lineage>
        <taxon>Bacteria</taxon>
        <taxon>Bacillati</taxon>
        <taxon>Bacillota</taxon>
        <taxon>Clostridia</taxon>
        <taxon>Lachnospirales</taxon>
        <taxon>Lachnospiraceae</taxon>
        <taxon>Mobilitalea</taxon>
    </lineage>
</organism>
<reference evidence="1" key="1">
    <citation type="submission" date="2020-12" db="EMBL/GenBank/DDBJ databases">
        <title>M. sibirica DSM 26468T genome.</title>
        <authorList>
            <person name="Thieme N."/>
            <person name="Rettenmaier R."/>
            <person name="Zverlov V."/>
            <person name="Liebl W."/>
        </authorList>
    </citation>
    <scope>NUCLEOTIDE SEQUENCE</scope>
    <source>
        <strain evidence="1">DSM 26468</strain>
    </source>
</reference>
<sequence length="66" mass="7642">MDKIVEARERLKKAICVIASELDIDPGLTRACIQTLTKDELIDKYIELKDLRLKKENMRLVDLLIS</sequence>
<keyword evidence="2" id="KW-1185">Reference proteome</keyword>
<name>A0A8J7H8U4_9FIRM</name>
<evidence type="ECO:0000313" key="2">
    <source>
        <dbReference type="Proteomes" id="UP000623269"/>
    </source>
</evidence>
<dbReference type="AlphaFoldDB" id="A0A8J7H8U4"/>
<protein>
    <submittedName>
        <fullName evidence="1">Uncharacterized protein</fullName>
    </submittedName>
</protein>
<accession>A0A8J7H8U4</accession>
<evidence type="ECO:0000313" key="1">
    <source>
        <dbReference type="EMBL" id="MBH1941656.1"/>
    </source>
</evidence>
<proteinExistence type="predicted"/>